<proteinExistence type="predicted"/>
<feature type="region of interest" description="Disordered" evidence="1">
    <location>
        <begin position="139"/>
        <end position="175"/>
    </location>
</feature>
<sequence>MLLGAFLELPQFLRFSAEDVWCMMDPVGSSTLPCSREDPSTGSLIQANQGHSLKALSCLGRMHIHPALGPQGDSGIISDMWPNCEVAVFITRTLAFPSSALPMGVILTPGNADSSLLPKYFKEALQFCQARRVLSLTDNEETKVSEWPQTQLQRKKDDLTRKKKKKKRKEITGSP</sequence>
<reference evidence="3" key="1">
    <citation type="journal article" date="2013" name="Science">
        <title>Comparative analysis of bat genomes provides insight into the evolution of flight and immunity.</title>
        <authorList>
            <person name="Zhang G."/>
            <person name="Cowled C."/>
            <person name="Shi Z."/>
            <person name="Huang Z."/>
            <person name="Bishop-Lilly K.A."/>
            <person name="Fang X."/>
            <person name="Wynne J.W."/>
            <person name="Xiong Z."/>
            <person name="Baker M.L."/>
            <person name="Zhao W."/>
            <person name="Tachedjian M."/>
            <person name="Zhu Y."/>
            <person name="Zhou P."/>
            <person name="Jiang X."/>
            <person name="Ng J."/>
            <person name="Yang L."/>
            <person name="Wu L."/>
            <person name="Xiao J."/>
            <person name="Feng Y."/>
            <person name="Chen Y."/>
            <person name="Sun X."/>
            <person name="Zhang Y."/>
            <person name="Marsh G.A."/>
            <person name="Crameri G."/>
            <person name="Broder C.C."/>
            <person name="Frey K.G."/>
            <person name="Wang L.F."/>
            <person name="Wang J."/>
        </authorList>
    </citation>
    <scope>NUCLEOTIDE SEQUENCE [LARGE SCALE GENOMIC DNA]</scope>
</reference>
<keyword evidence="2" id="KW-0808">Transferase</keyword>
<dbReference type="AlphaFoldDB" id="L5K6H4"/>
<dbReference type="STRING" id="9402.L5K6H4"/>
<protein>
    <submittedName>
        <fullName evidence="2">tRNA 2'-phosphotransferase 1</fullName>
    </submittedName>
</protein>
<name>L5K6H4_PTEAL</name>
<accession>L5K6H4</accession>
<evidence type="ECO:0000256" key="1">
    <source>
        <dbReference type="SAM" id="MobiDB-lite"/>
    </source>
</evidence>
<dbReference type="Proteomes" id="UP000010552">
    <property type="component" value="Unassembled WGS sequence"/>
</dbReference>
<evidence type="ECO:0000313" key="3">
    <source>
        <dbReference type="Proteomes" id="UP000010552"/>
    </source>
</evidence>
<dbReference type="GO" id="GO:0016740">
    <property type="term" value="F:transferase activity"/>
    <property type="evidence" value="ECO:0007669"/>
    <property type="project" value="UniProtKB-KW"/>
</dbReference>
<organism evidence="2 3">
    <name type="scientific">Pteropus alecto</name>
    <name type="common">Black flying fox</name>
    <dbReference type="NCBI Taxonomy" id="9402"/>
    <lineage>
        <taxon>Eukaryota</taxon>
        <taxon>Metazoa</taxon>
        <taxon>Chordata</taxon>
        <taxon>Craniata</taxon>
        <taxon>Vertebrata</taxon>
        <taxon>Euteleostomi</taxon>
        <taxon>Mammalia</taxon>
        <taxon>Eutheria</taxon>
        <taxon>Laurasiatheria</taxon>
        <taxon>Chiroptera</taxon>
        <taxon>Yinpterochiroptera</taxon>
        <taxon>Pteropodoidea</taxon>
        <taxon>Pteropodidae</taxon>
        <taxon>Pteropodinae</taxon>
        <taxon>Pteropus</taxon>
    </lineage>
</organism>
<dbReference type="EMBL" id="KB030983">
    <property type="protein sequence ID" value="ELK07130.1"/>
    <property type="molecule type" value="Genomic_DNA"/>
</dbReference>
<dbReference type="InParanoid" id="L5K6H4"/>
<evidence type="ECO:0000313" key="2">
    <source>
        <dbReference type="EMBL" id="ELK07130.1"/>
    </source>
</evidence>
<keyword evidence="3" id="KW-1185">Reference proteome</keyword>
<gene>
    <name evidence="2" type="ORF">PAL_GLEAN10001022</name>
</gene>